<evidence type="ECO:0000313" key="1">
    <source>
        <dbReference type="EMBL" id="EJX07124.1"/>
    </source>
</evidence>
<proteinExistence type="predicted"/>
<protein>
    <submittedName>
        <fullName evidence="1">Uncharacterized protein</fullName>
    </submittedName>
</protein>
<reference evidence="1" key="1">
    <citation type="journal article" date="2012" name="PLoS ONE">
        <title>Gene sets for utilization of primary and secondary nutrition supplies in the distal gut of endangered iberian lynx.</title>
        <authorList>
            <person name="Alcaide M."/>
            <person name="Messina E."/>
            <person name="Richter M."/>
            <person name="Bargiela R."/>
            <person name="Peplies J."/>
            <person name="Huws S.A."/>
            <person name="Newbold C.J."/>
            <person name="Golyshin P.N."/>
            <person name="Simon M.A."/>
            <person name="Lopez G."/>
            <person name="Yakimov M.M."/>
            <person name="Ferrer M."/>
        </authorList>
    </citation>
    <scope>NUCLEOTIDE SEQUENCE</scope>
</reference>
<organism evidence="1">
    <name type="scientific">gut metagenome</name>
    <dbReference type="NCBI Taxonomy" id="749906"/>
    <lineage>
        <taxon>unclassified sequences</taxon>
        <taxon>metagenomes</taxon>
        <taxon>organismal metagenomes</taxon>
    </lineage>
</organism>
<accession>J9GIW5</accession>
<gene>
    <name evidence="1" type="ORF">EVA_04770</name>
</gene>
<dbReference type="AlphaFoldDB" id="J9GIW5"/>
<name>J9GIW5_9ZZZZ</name>
<comment type="caution">
    <text evidence="1">The sequence shown here is derived from an EMBL/GenBank/DDBJ whole genome shotgun (WGS) entry which is preliminary data.</text>
</comment>
<dbReference type="EMBL" id="AMCI01000965">
    <property type="protein sequence ID" value="EJX07124.1"/>
    <property type="molecule type" value="Genomic_DNA"/>
</dbReference>
<sequence>MTFSFGLAVLGVAEIRISTVGLILSSTAADLSAVFDQNMCSSSMMATIGRPNSSFVLSVIS</sequence>